<gene>
    <name evidence="2" type="ORF">KFL_001830250</name>
</gene>
<dbReference type="EMBL" id="DF237132">
    <property type="protein sequence ID" value="GAQ84299.1"/>
    <property type="molecule type" value="Genomic_DNA"/>
</dbReference>
<name>A0A1Y1I4E3_KLENI</name>
<protein>
    <submittedName>
        <fullName evidence="2">Uncharacterized protein</fullName>
    </submittedName>
</protein>
<feature type="compositionally biased region" description="Polar residues" evidence="1">
    <location>
        <begin position="99"/>
        <end position="111"/>
    </location>
</feature>
<evidence type="ECO:0000256" key="1">
    <source>
        <dbReference type="SAM" id="MobiDB-lite"/>
    </source>
</evidence>
<sequence>MSAVARGIRVGLSGLRCAPTRLGGSIQNSPTGRWALPRSRIRLSAPLKYRVRWSRRIAAPPPNPCLALPRRHESVLPTQFESVTFKGTQTKRSRPKVASPQQYASTSCASDSETHRKTKRETSVLLPGLPLFGNALDDPSGPGNGVDSLVGGAWLEFFRPCGCWLERACLCIIPAGPVRDLPLNGDDEDENLGDALPLGETVITCATHGDLAPYACCATGA</sequence>
<proteinExistence type="predicted"/>
<accession>A0A1Y1I4E3</accession>
<evidence type="ECO:0000313" key="2">
    <source>
        <dbReference type="EMBL" id="GAQ84299.1"/>
    </source>
</evidence>
<dbReference type="AlphaFoldDB" id="A0A1Y1I4E3"/>
<dbReference type="Proteomes" id="UP000054558">
    <property type="component" value="Unassembled WGS sequence"/>
</dbReference>
<keyword evidence="3" id="KW-1185">Reference proteome</keyword>
<organism evidence="2 3">
    <name type="scientific">Klebsormidium nitens</name>
    <name type="common">Green alga</name>
    <name type="synonym">Ulothrix nitens</name>
    <dbReference type="NCBI Taxonomy" id="105231"/>
    <lineage>
        <taxon>Eukaryota</taxon>
        <taxon>Viridiplantae</taxon>
        <taxon>Streptophyta</taxon>
        <taxon>Klebsormidiophyceae</taxon>
        <taxon>Klebsormidiales</taxon>
        <taxon>Klebsormidiaceae</taxon>
        <taxon>Klebsormidium</taxon>
    </lineage>
</organism>
<evidence type="ECO:0000313" key="3">
    <source>
        <dbReference type="Proteomes" id="UP000054558"/>
    </source>
</evidence>
<reference evidence="2 3" key="1">
    <citation type="journal article" date="2014" name="Nat. Commun.">
        <title>Klebsormidium flaccidum genome reveals primary factors for plant terrestrial adaptation.</title>
        <authorList>
            <person name="Hori K."/>
            <person name="Maruyama F."/>
            <person name="Fujisawa T."/>
            <person name="Togashi T."/>
            <person name="Yamamoto N."/>
            <person name="Seo M."/>
            <person name="Sato S."/>
            <person name="Yamada T."/>
            <person name="Mori H."/>
            <person name="Tajima N."/>
            <person name="Moriyama T."/>
            <person name="Ikeuchi M."/>
            <person name="Watanabe M."/>
            <person name="Wada H."/>
            <person name="Kobayashi K."/>
            <person name="Saito M."/>
            <person name="Masuda T."/>
            <person name="Sasaki-Sekimoto Y."/>
            <person name="Mashiguchi K."/>
            <person name="Awai K."/>
            <person name="Shimojima M."/>
            <person name="Masuda S."/>
            <person name="Iwai M."/>
            <person name="Nobusawa T."/>
            <person name="Narise T."/>
            <person name="Kondo S."/>
            <person name="Saito H."/>
            <person name="Sato R."/>
            <person name="Murakawa M."/>
            <person name="Ihara Y."/>
            <person name="Oshima-Yamada Y."/>
            <person name="Ohtaka K."/>
            <person name="Satoh M."/>
            <person name="Sonobe K."/>
            <person name="Ishii M."/>
            <person name="Ohtani R."/>
            <person name="Kanamori-Sato M."/>
            <person name="Honoki R."/>
            <person name="Miyazaki D."/>
            <person name="Mochizuki H."/>
            <person name="Umetsu J."/>
            <person name="Higashi K."/>
            <person name="Shibata D."/>
            <person name="Kamiya Y."/>
            <person name="Sato N."/>
            <person name="Nakamura Y."/>
            <person name="Tabata S."/>
            <person name="Ida S."/>
            <person name="Kurokawa K."/>
            <person name="Ohta H."/>
        </authorList>
    </citation>
    <scope>NUCLEOTIDE SEQUENCE [LARGE SCALE GENOMIC DNA]</scope>
    <source>
        <strain evidence="2 3">NIES-2285</strain>
    </source>
</reference>
<feature type="region of interest" description="Disordered" evidence="1">
    <location>
        <begin position="86"/>
        <end position="120"/>
    </location>
</feature>